<accession>A0AAD9MTB7</accession>
<protein>
    <recommendedName>
        <fullName evidence="1">Fibrinogen C-terminal domain-containing protein</fullName>
    </recommendedName>
</protein>
<dbReference type="GO" id="GO:0005615">
    <property type="term" value="C:extracellular space"/>
    <property type="evidence" value="ECO:0007669"/>
    <property type="project" value="TreeGrafter"/>
</dbReference>
<sequence length="370" mass="42097">MKVISDEAYLEIYLVLSEARIYDMREPSRLKEKTFTNLDRRDIANSGTIMRLMFCLKHMSVFAGLISLVKTIASSSVRIEQRGLIPDDESALVDRSVETCASFFNPDGVSIPRHTQFRLNVSDNETKQINVTLTGSNLGCGHNLYVMPLLAPETDKWTGRWTTCPLMDTSIYESRERCLYDCQCPQGCQEIQVIKSPINHDDSFWLLCEITFAYPPVPRDCSDITDEGSGIYRVNIMNRTTPPYNYVYCDMETDGGGWTVLMRRKDGSVNFNKDWNDYKHGFGSLSGEFWADNSLEENNGCCFSTANVDNDLDPNSHIAVKFSAPWWYCHDGIVILTGEYGKNVPFGIIWEGPFSYCSFFKEAVMMVRPN</sequence>
<comment type="caution">
    <text evidence="2">The sequence shown here is derived from an EMBL/GenBank/DDBJ whole genome shotgun (WGS) entry which is preliminary data.</text>
</comment>
<dbReference type="PANTHER" id="PTHR19143">
    <property type="entry name" value="FIBRINOGEN/TENASCIN/ANGIOPOEITIN"/>
    <property type="match status" value="1"/>
</dbReference>
<dbReference type="AlphaFoldDB" id="A0AAD9MTB7"/>
<evidence type="ECO:0000313" key="3">
    <source>
        <dbReference type="Proteomes" id="UP001208570"/>
    </source>
</evidence>
<dbReference type="EMBL" id="JAODUP010000879">
    <property type="protein sequence ID" value="KAK2143081.1"/>
    <property type="molecule type" value="Genomic_DNA"/>
</dbReference>
<dbReference type="Proteomes" id="UP001208570">
    <property type="component" value="Unassembled WGS sequence"/>
</dbReference>
<organism evidence="2 3">
    <name type="scientific">Paralvinella palmiformis</name>
    <dbReference type="NCBI Taxonomy" id="53620"/>
    <lineage>
        <taxon>Eukaryota</taxon>
        <taxon>Metazoa</taxon>
        <taxon>Spiralia</taxon>
        <taxon>Lophotrochozoa</taxon>
        <taxon>Annelida</taxon>
        <taxon>Polychaeta</taxon>
        <taxon>Sedentaria</taxon>
        <taxon>Canalipalpata</taxon>
        <taxon>Terebellida</taxon>
        <taxon>Terebelliformia</taxon>
        <taxon>Alvinellidae</taxon>
        <taxon>Paralvinella</taxon>
    </lineage>
</organism>
<dbReference type="PANTHER" id="PTHR19143:SF458">
    <property type="entry name" value="FIBRINOGEN C-TERMINAL DOMAIN-CONTAINING PROTEIN-RELATED"/>
    <property type="match status" value="1"/>
</dbReference>
<dbReference type="SMART" id="SM00186">
    <property type="entry name" value="FBG"/>
    <property type="match status" value="1"/>
</dbReference>
<dbReference type="Pfam" id="PF00147">
    <property type="entry name" value="Fibrinogen_C"/>
    <property type="match status" value="1"/>
</dbReference>
<feature type="domain" description="Fibrinogen C-terminal" evidence="1">
    <location>
        <begin position="212"/>
        <end position="290"/>
    </location>
</feature>
<reference evidence="2" key="1">
    <citation type="journal article" date="2023" name="Mol. Biol. Evol.">
        <title>Third-Generation Sequencing Reveals the Adaptive Role of the Epigenome in Three Deep-Sea Polychaetes.</title>
        <authorList>
            <person name="Perez M."/>
            <person name="Aroh O."/>
            <person name="Sun Y."/>
            <person name="Lan Y."/>
            <person name="Juniper S.K."/>
            <person name="Young C.R."/>
            <person name="Angers B."/>
            <person name="Qian P.Y."/>
        </authorList>
    </citation>
    <scope>NUCLEOTIDE SEQUENCE</scope>
    <source>
        <strain evidence="2">P08H-3</strain>
    </source>
</reference>
<evidence type="ECO:0000259" key="1">
    <source>
        <dbReference type="PROSITE" id="PS51406"/>
    </source>
</evidence>
<dbReference type="Gene3D" id="3.90.215.10">
    <property type="entry name" value="Gamma Fibrinogen, chain A, domain 1"/>
    <property type="match status" value="2"/>
</dbReference>
<dbReference type="SUPFAM" id="SSF56496">
    <property type="entry name" value="Fibrinogen C-terminal domain-like"/>
    <property type="match status" value="1"/>
</dbReference>
<dbReference type="InterPro" id="IPR014716">
    <property type="entry name" value="Fibrinogen_a/b/g_C_1"/>
</dbReference>
<name>A0AAD9MTB7_9ANNE</name>
<keyword evidence="3" id="KW-1185">Reference proteome</keyword>
<gene>
    <name evidence="2" type="ORF">LSH36_879g00013</name>
</gene>
<proteinExistence type="predicted"/>
<evidence type="ECO:0000313" key="2">
    <source>
        <dbReference type="EMBL" id="KAK2143081.1"/>
    </source>
</evidence>
<dbReference type="InterPro" id="IPR050373">
    <property type="entry name" value="Fibrinogen_C-term_domain"/>
</dbReference>
<dbReference type="InterPro" id="IPR002181">
    <property type="entry name" value="Fibrinogen_a/b/g_C_dom"/>
</dbReference>
<dbReference type="PROSITE" id="PS51406">
    <property type="entry name" value="FIBRINOGEN_C_2"/>
    <property type="match status" value="1"/>
</dbReference>
<dbReference type="NCBIfam" id="NF040941">
    <property type="entry name" value="GGGWT_bact"/>
    <property type="match status" value="1"/>
</dbReference>
<dbReference type="InterPro" id="IPR036056">
    <property type="entry name" value="Fibrinogen-like_C"/>
</dbReference>